<feature type="signal peptide" evidence="1">
    <location>
        <begin position="1"/>
        <end position="21"/>
    </location>
</feature>
<evidence type="ECO:0000313" key="3">
    <source>
        <dbReference type="Proteomes" id="UP001138540"/>
    </source>
</evidence>
<dbReference type="CDD" id="cd12810">
    <property type="entry name" value="Esterase_713_like-3"/>
    <property type="match status" value="1"/>
</dbReference>
<dbReference type="SUPFAM" id="SSF53474">
    <property type="entry name" value="alpha/beta-Hydrolases"/>
    <property type="match status" value="1"/>
</dbReference>
<comment type="caution">
    <text evidence="2">The sequence shown here is derived from an EMBL/GenBank/DDBJ whole genome shotgun (WGS) entry which is preliminary data.</text>
</comment>
<protein>
    <recommendedName>
        <fullName evidence="4">Alpha/beta hydrolase</fullName>
    </recommendedName>
</protein>
<dbReference type="InterPro" id="IPR029058">
    <property type="entry name" value="AB_hydrolase_fold"/>
</dbReference>
<name>A0ABR6NG20_9SPHN</name>
<dbReference type="RefSeq" id="WP_184152144.1">
    <property type="nucleotide sequence ID" value="NZ_JACHKA010000001.1"/>
</dbReference>
<keyword evidence="1" id="KW-0732">Signal</keyword>
<keyword evidence="3" id="KW-1185">Reference proteome</keyword>
<evidence type="ECO:0000313" key="2">
    <source>
        <dbReference type="EMBL" id="MBB5985582.1"/>
    </source>
</evidence>
<reference evidence="2 3" key="1">
    <citation type="submission" date="2020-08" db="EMBL/GenBank/DDBJ databases">
        <title>Exploring microbial biodiversity for novel pathways involved in the catabolism of aromatic compounds derived from lignin.</title>
        <authorList>
            <person name="Elkins J."/>
        </authorList>
    </citation>
    <scope>NUCLEOTIDE SEQUENCE [LARGE SCALE GENOMIC DNA]</scope>
    <source>
        <strain evidence="2 3">B1D3A</strain>
    </source>
</reference>
<evidence type="ECO:0000256" key="1">
    <source>
        <dbReference type="SAM" id="SignalP"/>
    </source>
</evidence>
<dbReference type="Gene3D" id="3.40.50.1820">
    <property type="entry name" value="alpha/beta hydrolase"/>
    <property type="match status" value="1"/>
</dbReference>
<evidence type="ECO:0008006" key="4">
    <source>
        <dbReference type="Google" id="ProtNLM"/>
    </source>
</evidence>
<proteinExistence type="predicted"/>
<organism evidence="2 3">
    <name type="scientific">Sphingobium lignivorans</name>
    <dbReference type="NCBI Taxonomy" id="2735886"/>
    <lineage>
        <taxon>Bacteria</taxon>
        <taxon>Pseudomonadati</taxon>
        <taxon>Pseudomonadota</taxon>
        <taxon>Alphaproteobacteria</taxon>
        <taxon>Sphingomonadales</taxon>
        <taxon>Sphingomonadaceae</taxon>
        <taxon>Sphingobium</taxon>
    </lineage>
</organism>
<sequence>MAPGRSMAWAILVALSGCAAASSPPAGSASAPMLIARQGAFEAGGSLLREGDRTLSCDHGHVEYQIPVNARRTSLFLWHSSSVKVWQNRWDGGEGFQSIFLRRRYPVYLWDGPRVGRGNWGCERYVYEPRTGRDQQNFVSWRLGSRYPDWFPGVQFPTGDAEALDQAMRARYFEFDTVANARLEAAAAAKAIDRIGPSVLVTNSAGGLRALLTALESDNVKAIVAYENPGYVFPDDVQAPEGPERFGPVIVPPEVFERLTRIPIQFVFGDNLDKSPSWAQFAETARKFVDIVNARGGRAEILMLPAAGLKGNTHIPFADLNNVAVADLLSEYLGRHGLDLEAEK</sequence>
<accession>A0ABR6NG20</accession>
<dbReference type="PROSITE" id="PS51257">
    <property type="entry name" value="PROKAR_LIPOPROTEIN"/>
    <property type="match status" value="1"/>
</dbReference>
<dbReference type="EMBL" id="JACHKA010000001">
    <property type="protein sequence ID" value="MBB5985582.1"/>
    <property type="molecule type" value="Genomic_DNA"/>
</dbReference>
<gene>
    <name evidence="2" type="ORF">HNP60_001556</name>
</gene>
<feature type="chain" id="PRO_5045832388" description="Alpha/beta hydrolase" evidence="1">
    <location>
        <begin position="22"/>
        <end position="344"/>
    </location>
</feature>
<dbReference type="Proteomes" id="UP001138540">
    <property type="component" value="Unassembled WGS sequence"/>
</dbReference>